<gene>
    <name evidence="1" type="ORF">FHR69_002889</name>
</gene>
<evidence type="ECO:0000313" key="1">
    <source>
        <dbReference type="EMBL" id="MBB2887023.1"/>
    </source>
</evidence>
<protein>
    <submittedName>
        <fullName evidence="1">Uncharacterized protein</fullName>
    </submittedName>
</protein>
<dbReference type="Proteomes" id="UP000589818">
    <property type="component" value="Unassembled WGS sequence"/>
</dbReference>
<dbReference type="EMBL" id="JACHVR010000001">
    <property type="protein sequence ID" value="MBB2887023.1"/>
    <property type="molecule type" value="Genomic_DNA"/>
</dbReference>
<sequence length="181" mass="19573">MIAIKPPIAVAHHRRGEPKEPDQLMRSLCVAVAFVAPIVLSTTVTAEVLAHKTALAFVAQTHVGDSLPTLALLAAKKTQTFAMLIEKLGSEKAHSAVSSEIDALLPQYQPKWNQNLAAAYEKSFTEEELLSLASEGQASKYAGKVLERRTDIGRDMQSSSTPILIALVSEALKAAYSKHIR</sequence>
<name>A0ACC5MEA9_9PSED</name>
<evidence type="ECO:0000313" key="2">
    <source>
        <dbReference type="Proteomes" id="UP000589818"/>
    </source>
</evidence>
<reference evidence="1" key="1">
    <citation type="submission" date="2020-08" db="EMBL/GenBank/DDBJ databases">
        <title>Plant associated metagenomes--Microbial community diversity and host control of community assembly across model and emerging plant ecological genomics systems.</title>
        <authorList>
            <person name="Dangl J."/>
        </authorList>
    </citation>
    <scope>NUCLEOTIDE SEQUENCE</scope>
    <source>
        <strain evidence="1">KD5</strain>
    </source>
</reference>
<organism evidence="1 2">
    <name type="scientific">Pseudomonas umsongensis</name>
    <dbReference type="NCBI Taxonomy" id="198618"/>
    <lineage>
        <taxon>Bacteria</taxon>
        <taxon>Pseudomonadati</taxon>
        <taxon>Pseudomonadota</taxon>
        <taxon>Gammaproteobacteria</taxon>
        <taxon>Pseudomonadales</taxon>
        <taxon>Pseudomonadaceae</taxon>
        <taxon>Pseudomonas</taxon>
    </lineage>
</organism>
<proteinExistence type="predicted"/>
<accession>A0ACC5MEA9</accession>
<keyword evidence="2" id="KW-1185">Reference proteome</keyword>
<comment type="caution">
    <text evidence="1">The sequence shown here is derived from an EMBL/GenBank/DDBJ whole genome shotgun (WGS) entry which is preliminary data.</text>
</comment>